<dbReference type="Pfam" id="PF21571">
    <property type="entry name" value="ArgZ-like_C_1st"/>
    <property type="match status" value="1"/>
</dbReference>
<keyword evidence="4" id="KW-0456">Lyase</keyword>
<dbReference type="RefSeq" id="WP_313832879.1">
    <property type="nucleotide sequence ID" value="NZ_JAQOUE010000001.1"/>
</dbReference>
<dbReference type="EC" id="4.3.1.12" evidence="5"/>
<evidence type="ECO:0000256" key="4">
    <source>
        <dbReference type="ARBA" id="ARBA00023239"/>
    </source>
</evidence>
<reference evidence="9 10" key="1">
    <citation type="journal article" date="2023" name="ISME J.">
        <title>Cultivation and genomic characterization of novel and ubiquitous marine nitrite-oxidizing bacteria from the Nitrospirales.</title>
        <authorList>
            <person name="Mueller A.J."/>
            <person name="Daebeler A."/>
            <person name="Herbold C.W."/>
            <person name="Kirkegaard R.H."/>
            <person name="Daims H."/>
        </authorList>
    </citation>
    <scope>NUCLEOTIDE SEQUENCE [LARGE SCALE GENOMIC DNA]</scope>
    <source>
        <strain evidence="9 10">EB</strain>
    </source>
</reference>
<gene>
    <name evidence="9" type="ORF">PPG34_08895</name>
</gene>
<sequence>MTMVNETVTLEGHIIDSLILAKVLDTILQMGGTFDMSEMKVGATREDSSLTKIKVQAETPKLLEEILQAIQPHGAIVEKVANCTLEPAPKDGVLPDSFYATSHLPTQVHINDQWIDVEHIEMDLAICVTLDPPTARTVPMAEVKAGEMIITGRNGVRVFPLERPKERDVFAFMEAQVSSERPHQHIITDVANRMKLIRDNRQKALLQGVGTSDPNLGTKVLLVGGPAIVHAGGRDALSWLIDEGFIHVLFCGNALAAHDMEASVYGTSLGYALCAGRTVPHGHEHHLRTINKVRAAGSIKQAVESGLIKDGIMASCVRQQVDMVLAGSIRDDGPLPDVVTDSVKAQAAMRAALPGVGLALMVATTLHSIATGNCLPAKVPTVCVDINPAVPTKLSDRGSFQAVGLVMDSSSFLKQLAQELSWRG</sequence>
<keyword evidence="10" id="KW-1185">Reference proteome</keyword>
<dbReference type="InterPro" id="IPR048963">
    <property type="entry name" value="ArgZ/ArgE-like_C_2nd"/>
</dbReference>
<dbReference type="NCBIfam" id="TIGR00300">
    <property type="entry name" value="TIGR00300 family protein"/>
    <property type="match status" value="1"/>
</dbReference>
<evidence type="ECO:0000259" key="7">
    <source>
        <dbReference type="Pfam" id="PF21570"/>
    </source>
</evidence>
<dbReference type="InterPro" id="IPR005239">
    <property type="entry name" value="ArgZ/ArgE-like"/>
</dbReference>
<dbReference type="EMBL" id="JAQOUE010000001">
    <property type="protein sequence ID" value="MDT7042469.1"/>
    <property type="molecule type" value="Genomic_DNA"/>
</dbReference>
<comment type="caution">
    <text evidence="9">The sequence shown here is derived from an EMBL/GenBank/DDBJ whole genome shotgun (WGS) entry which is preliminary data.</text>
</comment>
<organism evidence="9 10">
    <name type="scientific">Candidatus Nitronereus thalassa</name>
    <dbReference type="NCBI Taxonomy" id="3020898"/>
    <lineage>
        <taxon>Bacteria</taxon>
        <taxon>Pseudomonadati</taxon>
        <taxon>Nitrospirota</taxon>
        <taxon>Nitrospiria</taxon>
        <taxon>Nitrospirales</taxon>
        <taxon>Nitrospiraceae</taxon>
        <taxon>Candidatus Nitronereus</taxon>
    </lineage>
</organism>
<evidence type="ECO:0000256" key="5">
    <source>
        <dbReference type="ARBA" id="ARBA00066346"/>
    </source>
</evidence>
<feature type="domain" description="Arginine dihydrolase ArgZ/ArgE-like C-terminal second subdomain" evidence="7">
    <location>
        <begin position="217"/>
        <end position="416"/>
    </location>
</feature>
<dbReference type="Gene3D" id="3.30.70.2690">
    <property type="entry name" value="LOR/SDH bifunctional enzyme, conserved domain"/>
    <property type="match status" value="1"/>
</dbReference>
<keyword evidence="3" id="KW-0520">NAD</keyword>
<dbReference type="InterPro" id="IPR043009">
    <property type="entry name" value="LOR/SDH_bifunc_enz_cons_dom_sf"/>
</dbReference>
<protein>
    <recommendedName>
        <fullName evidence="5">ornithine cyclodeaminase</fullName>
        <ecNumber evidence="5">4.3.1.12</ecNumber>
    </recommendedName>
</protein>
<feature type="domain" description="Arginine dihydrolase ArgZ/ArgE-like C-terminal first subdomain" evidence="8">
    <location>
        <begin position="105"/>
        <end position="187"/>
    </location>
</feature>
<evidence type="ECO:0000313" key="10">
    <source>
        <dbReference type="Proteomes" id="UP001250932"/>
    </source>
</evidence>
<dbReference type="Proteomes" id="UP001250932">
    <property type="component" value="Unassembled WGS sequence"/>
</dbReference>
<dbReference type="InterPro" id="IPR048964">
    <property type="entry name" value="ArgZ/ArgE-like_C_1st"/>
</dbReference>
<dbReference type="Pfam" id="PF21570">
    <property type="entry name" value="ArgZ-like_C_2nd"/>
    <property type="match status" value="1"/>
</dbReference>
<evidence type="ECO:0000256" key="2">
    <source>
        <dbReference type="ARBA" id="ARBA00022741"/>
    </source>
</evidence>
<feature type="domain" description="LOR/SDH bifunctional enzyme conserved" evidence="6">
    <location>
        <begin position="6"/>
        <end position="103"/>
    </location>
</feature>
<dbReference type="Pfam" id="PF04455">
    <property type="entry name" value="Saccharop_dh_N"/>
    <property type="match status" value="1"/>
</dbReference>
<name>A0ABU3K7U9_9BACT</name>
<evidence type="ECO:0000259" key="8">
    <source>
        <dbReference type="Pfam" id="PF21571"/>
    </source>
</evidence>
<accession>A0ABU3K7U9</accession>
<proteinExistence type="predicted"/>
<dbReference type="InterPro" id="IPR007545">
    <property type="entry name" value="LOR/SDH_bifunc_enz_cons_dom"/>
</dbReference>
<evidence type="ECO:0000259" key="6">
    <source>
        <dbReference type="Pfam" id="PF04455"/>
    </source>
</evidence>
<keyword evidence="2" id="KW-0547">Nucleotide-binding</keyword>
<evidence type="ECO:0000313" key="9">
    <source>
        <dbReference type="EMBL" id="MDT7042469.1"/>
    </source>
</evidence>
<dbReference type="CDD" id="cd12144">
    <property type="entry name" value="SDH_N_domain"/>
    <property type="match status" value="1"/>
</dbReference>
<dbReference type="Gene3D" id="3.40.50.10690">
    <property type="entry name" value="putative lor/sdh protein like domains"/>
    <property type="match status" value="1"/>
</dbReference>
<evidence type="ECO:0000256" key="1">
    <source>
        <dbReference type="ARBA" id="ARBA00001911"/>
    </source>
</evidence>
<comment type="cofactor">
    <cofactor evidence="1">
        <name>NAD(+)</name>
        <dbReference type="ChEBI" id="CHEBI:57540"/>
    </cofactor>
</comment>
<evidence type="ECO:0000256" key="3">
    <source>
        <dbReference type="ARBA" id="ARBA00023027"/>
    </source>
</evidence>